<keyword evidence="5" id="KW-1185">Reference proteome</keyword>
<dbReference type="EMBL" id="CAQQ02055626">
    <property type="status" value="NOT_ANNOTATED_CDS"/>
    <property type="molecule type" value="Genomic_DNA"/>
</dbReference>
<name>T1GKY3_MEGSC</name>
<dbReference type="Proteomes" id="UP000015102">
    <property type="component" value="Unassembled WGS sequence"/>
</dbReference>
<organism evidence="4 5">
    <name type="scientific">Megaselia scalaris</name>
    <name type="common">Humpbacked fly</name>
    <name type="synonym">Phora scalaris</name>
    <dbReference type="NCBI Taxonomy" id="36166"/>
    <lineage>
        <taxon>Eukaryota</taxon>
        <taxon>Metazoa</taxon>
        <taxon>Ecdysozoa</taxon>
        <taxon>Arthropoda</taxon>
        <taxon>Hexapoda</taxon>
        <taxon>Insecta</taxon>
        <taxon>Pterygota</taxon>
        <taxon>Neoptera</taxon>
        <taxon>Endopterygota</taxon>
        <taxon>Diptera</taxon>
        <taxon>Brachycera</taxon>
        <taxon>Muscomorpha</taxon>
        <taxon>Platypezoidea</taxon>
        <taxon>Phoridae</taxon>
        <taxon>Megaseliini</taxon>
        <taxon>Megaselia</taxon>
    </lineage>
</organism>
<keyword evidence="2" id="KW-0677">Repeat</keyword>
<reference evidence="4" key="2">
    <citation type="submission" date="2015-06" db="UniProtKB">
        <authorList>
            <consortium name="EnsemblMetazoa"/>
        </authorList>
    </citation>
    <scope>IDENTIFICATION</scope>
</reference>
<protein>
    <recommendedName>
        <fullName evidence="6">WD repeat-containing protein 92</fullName>
    </recommendedName>
</protein>
<accession>T1GKY3</accession>
<dbReference type="EnsemblMetazoa" id="MESCA004166-RA">
    <property type="protein sequence ID" value="MESCA004166-PA"/>
    <property type="gene ID" value="MESCA004166"/>
</dbReference>
<keyword evidence="1 3" id="KW-0853">WD repeat</keyword>
<dbReference type="OMA" id="CLWKYNY"/>
<dbReference type="SUPFAM" id="SSF50978">
    <property type="entry name" value="WD40 repeat-like"/>
    <property type="match status" value="1"/>
</dbReference>
<evidence type="ECO:0000256" key="2">
    <source>
        <dbReference type="ARBA" id="ARBA00022737"/>
    </source>
</evidence>
<dbReference type="AlphaFoldDB" id="T1GKY3"/>
<dbReference type="InterPro" id="IPR036322">
    <property type="entry name" value="WD40_repeat_dom_sf"/>
</dbReference>
<reference evidence="5" key="1">
    <citation type="submission" date="2013-02" db="EMBL/GenBank/DDBJ databases">
        <authorList>
            <person name="Hughes D."/>
        </authorList>
    </citation>
    <scope>NUCLEOTIDE SEQUENCE</scope>
    <source>
        <strain>Durham</strain>
        <strain evidence="5">NC isolate 2 -- Noor lab</strain>
    </source>
</reference>
<dbReference type="EMBL" id="CAQQ02055627">
    <property type="status" value="NOT_ANNOTATED_CDS"/>
    <property type="molecule type" value="Genomic_DNA"/>
</dbReference>
<dbReference type="HOGENOM" id="CLU_062543_0_0_1"/>
<dbReference type="PROSITE" id="PS50082">
    <property type="entry name" value="WD_REPEATS_2"/>
    <property type="match status" value="1"/>
</dbReference>
<dbReference type="PANTHER" id="PTHR10971">
    <property type="entry name" value="MRNA EXPORT FACTOR AND BUB3"/>
    <property type="match status" value="1"/>
</dbReference>
<evidence type="ECO:0000313" key="5">
    <source>
        <dbReference type="Proteomes" id="UP000015102"/>
    </source>
</evidence>
<dbReference type="InterPro" id="IPR015943">
    <property type="entry name" value="WD40/YVTN_repeat-like_dom_sf"/>
</dbReference>
<dbReference type="EMBL" id="CAQQ02055625">
    <property type="status" value="NOT_ANNOTATED_CDS"/>
    <property type="molecule type" value="Genomic_DNA"/>
</dbReference>
<proteinExistence type="predicted"/>
<dbReference type="STRING" id="36166.T1GKY3"/>
<dbReference type="Gene3D" id="2.130.10.10">
    <property type="entry name" value="YVTN repeat-like/Quinoprotein amine dehydrogenase"/>
    <property type="match status" value="1"/>
</dbReference>
<evidence type="ECO:0000313" key="4">
    <source>
        <dbReference type="EnsemblMetazoa" id="MESCA004166-PA"/>
    </source>
</evidence>
<evidence type="ECO:0000256" key="3">
    <source>
        <dbReference type="PROSITE-ProRule" id="PRU00221"/>
    </source>
</evidence>
<dbReference type="InterPro" id="IPR001680">
    <property type="entry name" value="WD40_rpt"/>
</dbReference>
<sequence>MDKPRMIEHIGQNVDYTVFDVKWIPCSAKFCVLGSKPKGTGILEIYELNETKVDLVKSIEKKSSFKCGSFGASSLRNRFMAVGDFDGRLQILDLERPEIPIFNAKAHKGIINAIDGIGGTQIDCGAPEIVTAGKDGSVKVWDPRQNDDPVVDISPPDDLGAARDCWAVTFGDSHNNTDRIVAAGYDNGDLKLFDLRKLAVRWEKTEKNGVCSIEFDRKDIPMNKMVVTTLEGGMHVYDMRTQHPQKGFACVSEKNAGRSVGTNGVISGPKATVWAVRHLPQNRDIFVTCGGTGLSLDIHEIYAQYP</sequence>
<evidence type="ECO:0008006" key="6">
    <source>
        <dbReference type="Google" id="ProtNLM"/>
    </source>
</evidence>
<feature type="repeat" description="WD" evidence="3">
    <location>
        <begin position="129"/>
        <end position="142"/>
    </location>
</feature>
<evidence type="ECO:0000256" key="1">
    <source>
        <dbReference type="ARBA" id="ARBA00022574"/>
    </source>
</evidence>